<dbReference type="EMBL" id="OBMT01000003">
    <property type="protein sequence ID" value="SOC02751.1"/>
    <property type="molecule type" value="Genomic_DNA"/>
</dbReference>
<keyword evidence="2" id="KW-1185">Reference proteome</keyword>
<gene>
    <name evidence="1" type="ORF">SAMN05877831_103224</name>
</gene>
<organism evidence="1 2">
    <name type="scientific">Rhodobacter maris</name>
    <dbReference type="NCBI Taxonomy" id="446682"/>
    <lineage>
        <taxon>Bacteria</taxon>
        <taxon>Pseudomonadati</taxon>
        <taxon>Pseudomonadota</taxon>
        <taxon>Alphaproteobacteria</taxon>
        <taxon>Rhodobacterales</taxon>
        <taxon>Rhodobacter group</taxon>
        <taxon>Rhodobacter</taxon>
    </lineage>
</organism>
<evidence type="ECO:0008006" key="3">
    <source>
        <dbReference type="Google" id="ProtNLM"/>
    </source>
</evidence>
<dbReference type="PROSITE" id="PS51257">
    <property type="entry name" value="PROKAR_LIPOPROTEIN"/>
    <property type="match status" value="1"/>
</dbReference>
<sequence>MPIRCRSELALLGLVALLAACKPGGEPEAALPPVGEAALAQQQAQCEKDGGQWARLGGAFTCVRRTKDAGKACHTGLDCDGACLARSMTCAPARPLLGCNEVLSETGIRGTECID</sequence>
<evidence type="ECO:0000313" key="1">
    <source>
        <dbReference type="EMBL" id="SOC02751.1"/>
    </source>
</evidence>
<protein>
    <recommendedName>
        <fullName evidence="3">Lipoprotein</fullName>
    </recommendedName>
</protein>
<accession>A0A285S6J0</accession>
<dbReference type="AlphaFoldDB" id="A0A285S6J0"/>
<dbReference type="RefSeq" id="WP_097069428.1">
    <property type="nucleotide sequence ID" value="NZ_OBMT01000003.1"/>
</dbReference>
<proteinExistence type="predicted"/>
<name>A0A285S6J0_9RHOB</name>
<dbReference type="Proteomes" id="UP000219111">
    <property type="component" value="Unassembled WGS sequence"/>
</dbReference>
<dbReference type="OrthoDB" id="8592692at2"/>
<reference evidence="2" key="1">
    <citation type="submission" date="2017-08" db="EMBL/GenBank/DDBJ databases">
        <authorList>
            <person name="Varghese N."/>
            <person name="Submissions S."/>
        </authorList>
    </citation>
    <scope>NUCLEOTIDE SEQUENCE [LARGE SCALE GENOMIC DNA]</scope>
    <source>
        <strain evidence="2">JA276</strain>
    </source>
</reference>
<evidence type="ECO:0000313" key="2">
    <source>
        <dbReference type="Proteomes" id="UP000219111"/>
    </source>
</evidence>